<accession>A0A0V1DP62</accession>
<comment type="caution">
    <text evidence="1">The sequence shown here is derived from an EMBL/GenBank/DDBJ whole genome shotgun (WGS) entry which is preliminary data.</text>
</comment>
<dbReference type="EMBL" id="JYDP01008663">
    <property type="protein sequence ID" value="KRY63385.1"/>
    <property type="molecule type" value="Genomic_DNA"/>
</dbReference>
<keyword evidence="2" id="KW-1185">Reference proteome</keyword>
<dbReference type="AlphaFoldDB" id="A0A0V1DP62"/>
<proteinExistence type="predicted"/>
<gene>
    <name evidence="1" type="ORF">T11_15384</name>
</gene>
<protein>
    <submittedName>
        <fullName evidence="1">Uncharacterized protein</fullName>
    </submittedName>
</protein>
<evidence type="ECO:0000313" key="2">
    <source>
        <dbReference type="Proteomes" id="UP000055024"/>
    </source>
</evidence>
<reference evidence="1 2" key="1">
    <citation type="submission" date="2015-01" db="EMBL/GenBank/DDBJ databases">
        <title>Evolution of Trichinella species and genotypes.</title>
        <authorList>
            <person name="Korhonen P.K."/>
            <person name="Edoardo P."/>
            <person name="Giuseppe L.R."/>
            <person name="Gasser R.B."/>
        </authorList>
    </citation>
    <scope>NUCLEOTIDE SEQUENCE [LARGE SCALE GENOMIC DNA]</scope>
    <source>
        <strain evidence="1">ISS1029</strain>
    </source>
</reference>
<organism evidence="1 2">
    <name type="scientific">Trichinella zimbabwensis</name>
    <dbReference type="NCBI Taxonomy" id="268475"/>
    <lineage>
        <taxon>Eukaryota</taxon>
        <taxon>Metazoa</taxon>
        <taxon>Ecdysozoa</taxon>
        <taxon>Nematoda</taxon>
        <taxon>Enoplea</taxon>
        <taxon>Dorylaimia</taxon>
        <taxon>Trichinellida</taxon>
        <taxon>Trichinellidae</taxon>
        <taxon>Trichinella</taxon>
    </lineage>
</organism>
<name>A0A0V1DP62_9BILA</name>
<dbReference type="Proteomes" id="UP000055024">
    <property type="component" value="Unassembled WGS sequence"/>
</dbReference>
<sequence length="40" mass="4410">MHHNQLSKLSVEFIAQQRELHALPRPAIATPLPPPSNAKA</sequence>
<evidence type="ECO:0000313" key="1">
    <source>
        <dbReference type="EMBL" id="KRY63385.1"/>
    </source>
</evidence>